<feature type="domain" description="Carboxylesterase type B" evidence="2">
    <location>
        <begin position="5"/>
        <end position="142"/>
    </location>
</feature>
<reference evidence="3" key="2">
    <citation type="submission" date="2023-03" db="EMBL/GenBank/DDBJ databases">
        <authorList>
            <person name="Inwood S.N."/>
            <person name="Skelly J.G."/>
            <person name="Guhlin J."/>
            <person name="Harrop T.W.R."/>
            <person name="Goldson S.G."/>
            <person name="Dearden P.K."/>
        </authorList>
    </citation>
    <scope>NUCLEOTIDE SEQUENCE</scope>
    <source>
        <strain evidence="3">Lincoln</strain>
        <tissue evidence="3">Whole body</tissue>
    </source>
</reference>
<protein>
    <recommendedName>
        <fullName evidence="2">Carboxylesterase type B domain-containing protein</fullName>
    </recommendedName>
</protein>
<dbReference type="InterPro" id="IPR029058">
    <property type="entry name" value="AB_hydrolase_fold"/>
</dbReference>
<organism evidence="3 4">
    <name type="scientific">Microctonus hyperodae</name>
    <name type="common">Parasitoid wasp</name>
    <dbReference type="NCBI Taxonomy" id="165561"/>
    <lineage>
        <taxon>Eukaryota</taxon>
        <taxon>Metazoa</taxon>
        <taxon>Ecdysozoa</taxon>
        <taxon>Arthropoda</taxon>
        <taxon>Hexapoda</taxon>
        <taxon>Insecta</taxon>
        <taxon>Pterygota</taxon>
        <taxon>Neoptera</taxon>
        <taxon>Endopterygota</taxon>
        <taxon>Hymenoptera</taxon>
        <taxon>Apocrita</taxon>
        <taxon>Ichneumonoidea</taxon>
        <taxon>Braconidae</taxon>
        <taxon>Euphorinae</taxon>
        <taxon>Microctonus</taxon>
    </lineage>
</organism>
<comment type="caution">
    <text evidence="3">The sequence shown here is derived from an EMBL/GenBank/DDBJ whole genome shotgun (WGS) entry which is preliminary data.</text>
</comment>
<reference evidence="3" key="1">
    <citation type="journal article" date="2023" name="bioRxiv">
        <title>Scaffold-level genome assemblies of two parasitoid biocontrol wasps reveal the parthenogenesis mechanism and an associated novel virus.</title>
        <authorList>
            <person name="Inwood S."/>
            <person name="Skelly J."/>
            <person name="Guhlin J."/>
            <person name="Harrop T."/>
            <person name="Goldson S."/>
            <person name="Dearden P."/>
        </authorList>
    </citation>
    <scope>NUCLEOTIDE SEQUENCE</scope>
    <source>
        <strain evidence="3">Lincoln</strain>
        <tissue evidence="3">Whole body</tissue>
    </source>
</reference>
<proteinExistence type="predicted"/>
<name>A0AA39KVC3_MICHY</name>
<dbReference type="Gene3D" id="3.40.50.1820">
    <property type="entry name" value="alpha/beta hydrolase"/>
    <property type="match status" value="2"/>
</dbReference>
<dbReference type="Pfam" id="PF00135">
    <property type="entry name" value="COesterase"/>
    <property type="match status" value="2"/>
</dbReference>
<keyword evidence="1" id="KW-0325">Glycoprotein</keyword>
<dbReference type="InterPro" id="IPR050309">
    <property type="entry name" value="Type-B_Carboxylest/Lipase"/>
</dbReference>
<evidence type="ECO:0000259" key="2">
    <source>
        <dbReference type="Pfam" id="PF00135"/>
    </source>
</evidence>
<accession>A0AA39KVC3</accession>
<dbReference type="EMBL" id="JAQQBR010000005">
    <property type="protein sequence ID" value="KAK0175135.1"/>
    <property type="molecule type" value="Genomic_DNA"/>
</dbReference>
<sequence length="388" mass="44197">MMEMPLVKVKQGELRGIIEKNINGKSFFAFRGVPYAKPPVGNLRFKDSESPVSWSGVKNASEFRPRCAQEDWITRKIIGSDDCLYLNVYTTKLNVTIPRAVMVYIHGGSFICGSGEDVMFGPDYLIEREIVLVTINYRVGIFDSKAKNPFLSIPLHEAIKNGIKIPTMCGYLSHEGIIVIAGMNDDMYNEINADVENLLIHPTAKKILNKYNLTVNDVKQFYFGDGKMCSKNIEKIVDVMSTVHFILGIHDVIEIQSKIPHAPMYVYKFEYEVETSLLKKFLNVEVKGTCHGEELSFLFYQKLTKLLDKQIGIPGSIEHDFIEKFTKMWTDFAKTGNPTPQLTNEIPVEWKPVDNSDGYKCLLITNKLNMITEMKITQQLRKSIKNKL</sequence>
<dbReference type="Proteomes" id="UP001168972">
    <property type="component" value="Unassembled WGS sequence"/>
</dbReference>
<dbReference type="AlphaFoldDB" id="A0AA39KVC3"/>
<evidence type="ECO:0000313" key="4">
    <source>
        <dbReference type="Proteomes" id="UP001168972"/>
    </source>
</evidence>
<keyword evidence="4" id="KW-1185">Reference proteome</keyword>
<dbReference type="PANTHER" id="PTHR11559">
    <property type="entry name" value="CARBOXYLESTERASE"/>
    <property type="match status" value="1"/>
</dbReference>
<evidence type="ECO:0000256" key="1">
    <source>
        <dbReference type="ARBA" id="ARBA00023180"/>
    </source>
</evidence>
<gene>
    <name evidence="3" type="ORF">PV327_008914</name>
</gene>
<feature type="domain" description="Carboxylesterase type B" evidence="2">
    <location>
        <begin position="157"/>
        <end position="373"/>
    </location>
</feature>
<evidence type="ECO:0000313" key="3">
    <source>
        <dbReference type="EMBL" id="KAK0175135.1"/>
    </source>
</evidence>
<dbReference type="SUPFAM" id="SSF53474">
    <property type="entry name" value="alpha/beta-Hydrolases"/>
    <property type="match status" value="1"/>
</dbReference>
<dbReference type="InterPro" id="IPR002018">
    <property type="entry name" value="CarbesteraseB"/>
</dbReference>